<dbReference type="InterPro" id="IPR036689">
    <property type="entry name" value="ESAT-6-like_sf"/>
</dbReference>
<sequence length="101" mass="11180">MAKANIEDLENLYDKLVSSMNSSDQIIGDVDTALSRANEEWTSKGATDFNTAWVDFKSSLVKMCQAFAAAGNDVAFQQEHFKIGAKEEGQHRQLPKVTSPR</sequence>
<keyword evidence="2" id="KW-1185">Reference proteome</keyword>
<comment type="caution">
    <text evidence="1">The sequence shown here is derived from an EMBL/GenBank/DDBJ whole genome shotgun (WGS) entry which is preliminary data.</text>
</comment>
<dbReference type="AlphaFoldDB" id="A0A4R0JI58"/>
<protein>
    <recommendedName>
        <fullName evidence="3">WXG100 family type VII secretion target</fullName>
    </recommendedName>
</protein>
<dbReference type="SUPFAM" id="SSF140453">
    <property type="entry name" value="EsxAB dimer-like"/>
    <property type="match status" value="1"/>
</dbReference>
<evidence type="ECO:0000313" key="1">
    <source>
        <dbReference type="EMBL" id="TCC45870.1"/>
    </source>
</evidence>
<dbReference type="Proteomes" id="UP000293342">
    <property type="component" value="Unassembled WGS sequence"/>
</dbReference>
<gene>
    <name evidence="1" type="ORF">E0H75_29605</name>
</gene>
<evidence type="ECO:0008006" key="3">
    <source>
        <dbReference type="Google" id="ProtNLM"/>
    </source>
</evidence>
<dbReference type="EMBL" id="SJKD01000007">
    <property type="protein sequence ID" value="TCC45870.1"/>
    <property type="molecule type" value="Genomic_DNA"/>
</dbReference>
<evidence type="ECO:0000313" key="2">
    <source>
        <dbReference type="Proteomes" id="UP000293342"/>
    </source>
</evidence>
<organism evidence="1 2">
    <name type="scientific">Kribbella capetownensis</name>
    <dbReference type="NCBI Taxonomy" id="1572659"/>
    <lineage>
        <taxon>Bacteria</taxon>
        <taxon>Bacillati</taxon>
        <taxon>Actinomycetota</taxon>
        <taxon>Actinomycetes</taxon>
        <taxon>Propionibacteriales</taxon>
        <taxon>Kribbellaceae</taxon>
        <taxon>Kribbella</taxon>
    </lineage>
</organism>
<accession>A0A4R0JI58</accession>
<reference evidence="1 2" key="1">
    <citation type="submission" date="2019-02" db="EMBL/GenBank/DDBJ databases">
        <title>Kribbella capetownensis sp. nov. and Kribbella speibonae sp. nov., isolated from soil.</title>
        <authorList>
            <person name="Curtis S.M."/>
            <person name="Norton I."/>
            <person name="Everest G.J."/>
            <person name="Meyers P.R."/>
        </authorList>
    </citation>
    <scope>NUCLEOTIDE SEQUENCE [LARGE SCALE GENOMIC DNA]</scope>
    <source>
        <strain evidence="1 2">YM53</strain>
    </source>
</reference>
<proteinExistence type="predicted"/>
<name>A0A4R0JI58_9ACTN</name>
<dbReference type="RefSeq" id="WP_131516966.1">
    <property type="nucleotide sequence ID" value="NZ_SJKD01000007.1"/>
</dbReference>
<dbReference type="OrthoDB" id="3254594at2"/>
<dbReference type="Gene3D" id="1.10.287.1060">
    <property type="entry name" value="ESAT-6-like"/>
    <property type="match status" value="1"/>
</dbReference>